<dbReference type="Proteomes" id="UP000265520">
    <property type="component" value="Unassembled WGS sequence"/>
</dbReference>
<proteinExistence type="predicted"/>
<feature type="non-terminal residue" evidence="1">
    <location>
        <position position="24"/>
    </location>
</feature>
<dbReference type="AlphaFoldDB" id="A0A392UCR2"/>
<organism evidence="1 2">
    <name type="scientific">Trifolium medium</name>
    <dbReference type="NCBI Taxonomy" id="97028"/>
    <lineage>
        <taxon>Eukaryota</taxon>
        <taxon>Viridiplantae</taxon>
        <taxon>Streptophyta</taxon>
        <taxon>Embryophyta</taxon>
        <taxon>Tracheophyta</taxon>
        <taxon>Spermatophyta</taxon>
        <taxon>Magnoliopsida</taxon>
        <taxon>eudicotyledons</taxon>
        <taxon>Gunneridae</taxon>
        <taxon>Pentapetalae</taxon>
        <taxon>rosids</taxon>
        <taxon>fabids</taxon>
        <taxon>Fabales</taxon>
        <taxon>Fabaceae</taxon>
        <taxon>Papilionoideae</taxon>
        <taxon>50 kb inversion clade</taxon>
        <taxon>NPAAA clade</taxon>
        <taxon>Hologalegina</taxon>
        <taxon>IRL clade</taxon>
        <taxon>Trifolieae</taxon>
        <taxon>Trifolium</taxon>
    </lineage>
</organism>
<keyword evidence="2" id="KW-1185">Reference proteome</keyword>
<name>A0A392UCR2_9FABA</name>
<dbReference type="EMBL" id="LXQA010779685">
    <property type="protein sequence ID" value="MCI70637.1"/>
    <property type="molecule type" value="Genomic_DNA"/>
</dbReference>
<evidence type="ECO:0000313" key="1">
    <source>
        <dbReference type="EMBL" id="MCI70637.1"/>
    </source>
</evidence>
<accession>A0A392UCR2</accession>
<evidence type="ECO:0000313" key="2">
    <source>
        <dbReference type="Proteomes" id="UP000265520"/>
    </source>
</evidence>
<comment type="caution">
    <text evidence="1">The sequence shown here is derived from an EMBL/GenBank/DDBJ whole genome shotgun (WGS) entry which is preliminary data.</text>
</comment>
<sequence length="24" mass="2779">MMHIKPLIASPPLHDYMVVKMVLD</sequence>
<protein>
    <submittedName>
        <fullName evidence="1">Uncharacterized protein</fullName>
    </submittedName>
</protein>
<reference evidence="1 2" key="1">
    <citation type="journal article" date="2018" name="Front. Plant Sci.">
        <title>Red Clover (Trifolium pratense) and Zigzag Clover (T. medium) - A Picture of Genomic Similarities and Differences.</title>
        <authorList>
            <person name="Dluhosova J."/>
            <person name="Istvanek J."/>
            <person name="Nedelnik J."/>
            <person name="Repkova J."/>
        </authorList>
    </citation>
    <scope>NUCLEOTIDE SEQUENCE [LARGE SCALE GENOMIC DNA]</scope>
    <source>
        <strain evidence="2">cv. 10/8</strain>
        <tissue evidence="1">Leaf</tissue>
    </source>
</reference>